<comment type="caution">
    <text evidence="2">The sequence shown here is derived from an EMBL/GenBank/DDBJ whole genome shotgun (WGS) entry which is preliminary data.</text>
</comment>
<dbReference type="PANTHER" id="PTHR36840:SF1">
    <property type="entry name" value="BLL5714 PROTEIN"/>
    <property type="match status" value="1"/>
</dbReference>
<feature type="transmembrane region" description="Helical" evidence="1">
    <location>
        <begin position="122"/>
        <end position="142"/>
    </location>
</feature>
<dbReference type="Proteomes" id="UP001614394">
    <property type="component" value="Unassembled WGS sequence"/>
</dbReference>
<dbReference type="RefSeq" id="WP_399644479.1">
    <property type="nucleotide sequence ID" value="NZ_JBITYG010000001.1"/>
</dbReference>
<accession>A0ABW8C0D3</accession>
<dbReference type="EMBL" id="JBITYG010000001">
    <property type="protein sequence ID" value="MFI9099878.1"/>
    <property type="molecule type" value="Genomic_DNA"/>
</dbReference>
<gene>
    <name evidence="2" type="ORF">ACIGXA_05085</name>
</gene>
<sequence length="366" mass="39206">MAEAEKRVTWAELFFDLVFVFAITQVSALLHEDHSWAGVGRALIAFVPPYWAWVGMSLHANRQDVDNPLDRIGIFAVGLSALFMGLALPLAYDGRGVLYGASYWAARLVLWALVLRWQDVRLSAFAVGACLTGPMLLAGGFLDGPARTALWGSAALIDLSMPFLLRRRLSRVRFHPGHLPERFGLFLIVALGESIVAIGAPASAAAHLDAAELTAVAAAFTLAAGLWWVYFAFAASAIQHALATSDRQTDTIREVLSYAHLGFLGGVIAVAVGMHDAVAHPAARLGTGVAGLLFGGCALFLAVFGYTRWRMFRLWSTTRLAASAVVLAVLPLAARLPAVGALGLLALLIVALNVLEWERVRRAGSL</sequence>
<dbReference type="PANTHER" id="PTHR36840">
    <property type="entry name" value="BLL5714 PROTEIN"/>
    <property type="match status" value="1"/>
</dbReference>
<dbReference type="InterPro" id="IPR010640">
    <property type="entry name" value="Low_temperature_requirement_A"/>
</dbReference>
<feature type="transmembrane region" description="Helical" evidence="1">
    <location>
        <begin position="285"/>
        <end position="307"/>
    </location>
</feature>
<protein>
    <submittedName>
        <fullName evidence="2">Low temperature requirement protein A</fullName>
    </submittedName>
</protein>
<evidence type="ECO:0000313" key="3">
    <source>
        <dbReference type="Proteomes" id="UP001614394"/>
    </source>
</evidence>
<evidence type="ECO:0000313" key="2">
    <source>
        <dbReference type="EMBL" id="MFI9099878.1"/>
    </source>
</evidence>
<organism evidence="2 3">
    <name type="scientific">Streptomyces fildesensis</name>
    <dbReference type="NCBI Taxonomy" id="375757"/>
    <lineage>
        <taxon>Bacteria</taxon>
        <taxon>Bacillati</taxon>
        <taxon>Actinomycetota</taxon>
        <taxon>Actinomycetes</taxon>
        <taxon>Kitasatosporales</taxon>
        <taxon>Streptomycetaceae</taxon>
        <taxon>Streptomyces</taxon>
    </lineage>
</organism>
<feature type="transmembrane region" description="Helical" evidence="1">
    <location>
        <begin position="185"/>
        <end position="207"/>
    </location>
</feature>
<feature type="transmembrane region" description="Helical" evidence="1">
    <location>
        <begin position="97"/>
        <end position="115"/>
    </location>
</feature>
<proteinExistence type="predicted"/>
<feature type="transmembrane region" description="Helical" evidence="1">
    <location>
        <begin position="338"/>
        <end position="355"/>
    </location>
</feature>
<feature type="transmembrane region" description="Helical" evidence="1">
    <location>
        <begin position="148"/>
        <end position="165"/>
    </location>
</feature>
<name>A0ABW8C0D3_9ACTN</name>
<feature type="transmembrane region" description="Helical" evidence="1">
    <location>
        <begin position="42"/>
        <end position="60"/>
    </location>
</feature>
<dbReference type="Pfam" id="PF06772">
    <property type="entry name" value="LtrA"/>
    <property type="match status" value="1"/>
</dbReference>
<evidence type="ECO:0000256" key="1">
    <source>
        <dbReference type="SAM" id="Phobius"/>
    </source>
</evidence>
<feature type="transmembrane region" description="Helical" evidence="1">
    <location>
        <begin position="255"/>
        <end position="273"/>
    </location>
</feature>
<feature type="transmembrane region" description="Helical" evidence="1">
    <location>
        <begin position="213"/>
        <end position="234"/>
    </location>
</feature>
<keyword evidence="1" id="KW-1133">Transmembrane helix</keyword>
<feature type="transmembrane region" description="Helical" evidence="1">
    <location>
        <begin position="314"/>
        <end position="332"/>
    </location>
</feature>
<feature type="transmembrane region" description="Helical" evidence="1">
    <location>
        <begin position="72"/>
        <end position="91"/>
    </location>
</feature>
<feature type="transmembrane region" description="Helical" evidence="1">
    <location>
        <begin position="12"/>
        <end position="30"/>
    </location>
</feature>
<keyword evidence="3" id="KW-1185">Reference proteome</keyword>
<keyword evidence="1" id="KW-0812">Transmembrane</keyword>
<reference evidence="2 3" key="1">
    <citation type="submission" date="2024-10" db="EMBL/GenBank/DDBJ databases">
        <title>The Natural Products Discovery Center: Release of the First 8490 Sequenced Strains for Exploring Actinobacteria Biosynthetic Diversity.</title>
        <authorList>
            <person name="Kalkreuter E."/>
            <person name="Kautsar S.A."/>
            <person name="Yang D."/>
            <person name="Bader C.D."/>
            <person name="Teijaro C.N."/>
            <person name="Fluegel L."/>
            <person name="Davis C.M."/>
            <person name="Simpson J.R."/>
            <person name="Lauterbach L."/>
            <person name="Steele A.D."/>
            <person name="Gui C."/>
            <person name="Meng S."/>
            <person name="Li G."/>
            <person name="Viehrig K."/>
            <person name="Ye F."/>
            <person name="Su P."/>
            <person name="Kiefer A.F."/>
            <person name="Nichols A."/>
            <person name="Cepeda A.J."/>
            <person name="Yan W."/>
            <person name="Fan B."/>
            <person name="Jiang Y."/>
            <person name="Adhikari A."/>
            <person name="Zheng C.-J."/>
            <person name="Schuster L."/>
            <person name="Cowan T.M."/>
            <person name="Smanski M.J."/>
            <person name="Chevrette M.G."/>
            <person name="De Carvalho L.P.S."/>
            <person name="Shen B."/>
        </authorList>
    </citation>
    <scope>NUCLEOTIDE SEQUENCE [LARGE SCALE GENOMIC DNA]</scope>
    <source>
        <strain evidence="2 3">NPDC053399</strain>
    </source>
</reference>
<keyword evidence="1" id="KW-0472">Membrane</keyword>